<proteinExistence type="predicted"/>
<feature type="region of interest" description="Disordered" evidence="1">
    <location>
        <begin position="135"/>
        <end position="159"/>
    </location>
</feature>
<evidence type="ECO:0000313" key="3">
    <source>
        <dbReference type="Proteomes" id="UP000310108"/>
    </source>
</evidence>
<feature type="region of interest" description="Disordered" evidence="1">
    <location>
        <begin position="171"/>
        <end position="190"/>
    </location>
</feature>
<reference evidence="2 3" key="1">
    <citation type="journal article" date="2019" name="PLoS ONE">
        <title>Comparative genome analysis indicates high evolutionary potential of pathogenicity genes in Colletotrichum tanaceti.</title>
        <authorList>
            <person name="Lelwala R.V."/>
            <person name="Korhonen P.K."/>
            <person name="Young N.D."/>
            <person name="Scott J.B."/>
            <person name="Ades P.A."/>
            <person name="Gasser R.B."/>
            <person name="Taylor P.W.J."/>
        </authorList>
    </citation>
    <scope>NUCLEOTIDE SEQUENCE [LARGE SCALE GENOMIC DNA]</scope>
    <source>
        <strain evidence="2">BRIP57314</strain>
    </source>
</reference>
<sequence>MTGPTLLIPQHTSRLLWPSLFIQPSCGAHPDSQSTTPSPYIAVSKLAVVLVIPSSDSTQSRHRHRFTVTVASYSSSNTDEEPEHLPYPATKLIIAQYWHSSRDPPYWGYLIVGTFYDQHNNIVWSTEIFAFQPDPRRRQDTQSVASSEPDVDSASNNDLNDRFARSLNLAHSTHRPRDQAHAPRYPYHHHPHGQHLWNPALAGPVPGHWVTEYNQQLGPVNLTYKHTQTQTLENNHRTNIDMSNPVSGHDMDPRRPLFSPTNGVPMPRYGEAYIPPAGGYGSYYQYPYPSYGPPAPYPGSMAYMYPNSQQVGGYNTYPVQPGGQASYGARMAQGLPTLDPRNPAAHLSNSTGGTGCEPGYNYFFPAAHTKIHVFRTSQPPWQLPANARVPFAAFHVPVNTTLAEVLKGFGALNPNPKKNKCFEIVQAGNGKWYKGLCFAGDDKDMMKKSIADIGWDAGRTGLPGQKPVVCVWLVKD</sequence>
<evidence type="ECO:0000256" key="1">
    <source>
        <dbReference type="SAM" id="MobiDB-lite"/>
    </source>
</evidence>
<comment type="caution">
    <text evidence="2">The sequence shown here is derived from an EMBL/GenBank/DDBJ whole genome shotgun (WGS) entry which is preliminary data.</text>
</comment>
<gene>
    <name evidence="2" type="ORF">CTA1_8952</name>
</gene>
<accession>A0A4U6X7S8</accession>
<name>A0A4U6X7S8_9PEZI</name>
<dbReference type="OrthoDB" id="10057496at2759"/>
<dbReference type="AlphaFoldDB" id="A0A4U6X7S8"/>
<organism evidence="2 3">
    <name type="scientific">Colletotrichum tanaceti</name>
    <dbReference type="NCBI Taxonomy" id="1306861"/>
    <lineage>
        <taxon>Eukaryota</taxon>
        <taxon>Fungi</taxon>
        <taxon>Dikarya</taxon>
        <taxon>Ascomycota</taxon>
        <taxon>Pezizomycotina</taxon>
        <taxon>Sordariomycetes</taxon>
        <taxon>Hypocreomycetidae</taxon>
        <taxon>Glomerellales</taxon>
        <taxon>Glomerellaceae</taxon>
        <taxon>Colletotrichum</taxon>
        <taxon>Colletotrichum destructivum species complex</taxon>
    </lineage>
</organism>
<dbReference type="EMBL" id="PJEX01000298">
    <property type="protein sequence ID" value="TKW51542.1"/>
    <property type="molecule type" value="Genomic_DNA"/>
</dbReference>
<keyword evidence="3" id="KW-1185">Reference proteome</keyword>
<dbReference type="STRING" id="1306861.A0A4U6X7S8"/>
<evidence type="ECO:0000313" key="2">
    <source>
        <dbReference type="EMBL" id="TKW51542.1"/>
    </source>
</evidence>
<protein>
    <submittedName>
        <fullName evidence="2">Uncharacterized protein</fullName>
    </submittedName>
</protein>
<dbReference type="Proteomes" id="UP000310108">
    <property type="component" value="Unassembled WGS sequence"/>
</dbReference>